<dbReference type="EMBL" id="JANAVB010044872">
    <property type="protein sequence ID" value="KAJ6790882.1"/>
    <property type="molecule type" value="Genomic_DNA"/>
</dbReference>
<evidence type="ECO:0000313" key="3">
    <source>
        <dbReference type="Proteomes" id="UP001140949"/>
    </source>
</evidence>
<evidence type="ECO:0000313" key="2">
    <source>
        <dbReference type="EMBL" id="KAJ6824895.1"/>
    </source>
</evidence>
<name>A0AAX6G9D5_IRIPA</name>
<protein>
    <submittedName>
        <fullName evidence="2">Uncharacterized protein</fullName>
    </submittedName>
</protein>
<reference evidence="2" key="1">
    <citation type="journal article" date="2023" name="GigaByte">
        <title>Genome assembly of the bearded iris, Iris pallida Lam.</title>
        <authorList>
            <person name="Bruccoleri R.E."/>
            <person name="Oakeley E.J."/>
            <person name="Faust A.M.E."/>
            <person name="Altorfer M."/>
            <person name="Dessus-Babus S."/>
            <person name="Burckhardt D."/>
            <person name="Oertli M."/>
            <person name="Naumann U."/>
            <person name="Petersen F."/>
            <person name="Wong J."/>
        </authorList>
    </citation>
    <scope>NUCLEOTIDE SEQUENCE</scope>
    <source>
        <strain evidence="2">GSM-AAB239-AS_SAM_17_03QT</strain>
    </source>
</reference>
<sequence length="55" mass="6012">MEAEQAEKEREAHFGLIDGSRLQASDLYTAMTVTSFGVADGLLARRFDRLAPVVA</sequence>
<accession>A0AAX6G9D5</accession>
<keyword evidence="3" id="KW-1185">Reference proteome</keyword>
<dbReference type="EMBL" id="JANAVB010021798">
    <property type="protein sequence ID" value="KAJ6824895.1"/>
    <property type="molecule type" value="Genomic_DNA"/>
</dbReference>
<proteinExistence type="predicted"/>
<gene>
    <name evidence="1" type="ORF">M6B38_248515</name>
    <name evidence="2" type="ORF">M6B38_379960</name>
</gene>
<reference evidence="2" key="2">
    <citation type="submission" date="2023-04" db="EMBL/GenBank/DDBJ databases">
        <authorList>
            <person name="Bruccoleri R.E."/>
            <person name="Oakeley E.J."/>
            <person name="Faust A.-M."/>
            <person name="Dessus-Babus S."/>
            <person name="Altorfer M."/>
            <person name="Burckhardt D."/>
            <person name="Oertli M."/>
            <person name="Naumann U."/>
            <person name="Petersen F."/>
            <person name="Wong J."/>
        </authorList>
    </citation>
    <scope>NUCLEOTIDE SEQUENCE</scope>
    <source>
        <strain evidence="2">GSM-AAB239-AS_SAM_17_03QT</strain>
        <tissue evidence="2">Leaf</tissue>
    </source>
</reference>
<organism evidence="2 3">
    <name type="scientific">Iris pallida</name>
    <name type="common">Sweet iris</name>
    <dbReference type="NCBI Taxonomy" id="29817"/>
    <lineage>
        <taxon>Eukaryota</taxon>
        <taxon>Viridiplantae</taxon>
        <taxon>Streptophyta</taxon>
        <taxon>Embryophyta</taxon>
        <taxon>Tracheophyta</taxon>
        <taxon>Spermatophyta</taxon>
        <taxon>Magnoliopsida</taxon>
        <taxon>Liliopsida</taxon>
        <taxon>Asparagales</taxon>
        <taxon>Iridaceae</taxon>
        <taxon>Iridoideae</taxon>
        <taxon>Irideae</taxon>
        <taxon>Iris</taxon>
    </lineage>
</organism>
<dbReference type="AlphaFoldDB" id="A0AAX6G9D5"/>
<dbReference type="Proteomes" id="UP001140949">
    <property type="component" value="Unassembled WGS sequence"/>
</dbReference>
<comment type="caution">
    <text evidence="2">The sequence shown here is derived from an EMBL/GenBank/DDBJ whole genome shotgun (WGS) entry which is preliminary data.</text>
</comment>
<evidence type="ECO:0000313" key="1">
    <source>
        <dbReference type="EMBL" id="KAJ6790882.1"/>
    </source>
</evidence>